<gene>
    <name evidence="2" type="ORF">PQU94_12665</name>
</gene>
<protein>
    <submittedName>
        <fullName evidence="2">DUF6496 domain-containing protein</fullName>
    </submittedName>
</protein>
<dbReference type="Pfam" id="PF20106">
    <property type="entry name" value="DUF6496"/>
    <property type="match status" value="1"/>
</dbReference>
<name>A0ABT5IG11_9CAUL</name>
<dbReference type="EMBL" id="JAQQKW010000007">
    <property type="protein sequence ID" value="MDC7695132.1"/>
    <property type="molecule type" value="Genomic_DNA"/>
</dbReference>
<accession>A0ABT5IG11</accession>
<evidence type="ECO:0000313" key="3">
    <source>
        <dbReference type="Proteomes" id="UP001216595"/>
    </source>
</evidence>
<dbReference type="InterPro" id="IPR045468">
    <property type="entry name" value="DUF6496"/>
</dbReference>
<feature type="compositionally biased region" description="Basic and acidic residues" evidence="1">
    <location>
        <begin position="13"/>
        <end position="24"/>
    </location>
</feature>
<feature type="region of interest" description="Disordered" evidence="1">
    <location>
        <begin position="1"/>
        <end position="31"/>
    </location>
</feature>
<reference evidence="2 3" key="1">
    <citation type="submission" date="2023-01" db="EMBL/GenBank/DDBJ databases">
        <title>Novel species of the genus Asticcacaulis isolated from rivers.</title>
        <authorList>
            <person name="Lu H."/>
        </authorList>
    </citation>
    <scope>NUCLEOTIDE SEQUENCE [LARGE SCALE GENOMIC DNA]</scope>
    <source>
        <strain evidence="2 3">DXS10W</strain>
    </source>
</reference>
<evidence type="ECO:0000256" key="1">
    <source>
        <dbReference type="SAM" id="MobiDB-lite"/>
    </source>
</evidence>
<organism evidence="2 3">
    <name type="scientific">Asticcacaulis currens</name>
    <dbReference type="NCBI Taxonomy" id="2984210"/>
    <lineage>
        <taxon>Bacteria</taxon>
        <taxon>Pseudomonadati</taxon>
        <taxon>Pseudomonadota</taxon>
        <taxon>Alphaproteobacteria</taxon>
        <taxon>Caulobacterales</taxon>
        <taxon>Caulobacteraceae</taxon>
        <taxon>Asticcacaulis</taxon>
    </lineage>
</organism>
<dbReference type="Proteomes" id="UP001216595">
    <property type="component" value="Unassembled WGS sequence"/>
</dbReference>
<comment type="caution">
    <text evidence="2">The sequence shown here is derived from an EMBL/GenBank/DDBJ whole genome shotgun (WGS) entry which is preliminary data.</text>
</comment>
<proteinExistence type="predicted"/>
<evidence type="ECO:0000313" key="2">
    <source>
        <dbReference type="EMBL" id="MDC7695132.1"/>
    </source>
</evidence>
<dbReference type="RefSeq" id="WP_272741815.1">
    <property type="nucleotide sequence ID" value="NZ_JAQQKW010000007.1"/>
</dbReference>
<keyword evidence="3" id="KW-1185">Reference proteome</keyword>
<sequence length="53" mass="5816">MPRQTPAQKRKIDKVMHEFKDGDLKSSSGETVKTRDQAIAIALSEAGASKKDD</sequence>